<dbReference type="OrthoDB" id="7853546at2759"/>
<sequence length="266" mass="30576">MPAHSTRKRHVNDKKADFTQPTKEQLTQPQALQKKRQIKQRQQLIRNKERSRQEKQRSRGRRKAIKQSVLKQICSLPPEKVGESAPANVMYRNPHFGLVADPCTRSACKVCLLGHRPNAFATGPGNHLKAKARMSTDIRTKRSSGAMKKRQNVFDVAVRRALERLEYNFNLMSQRKSSGMCICTLHSGQLYKILMVPSGLGSISFIADISRERMLRGRQDGPCLPPPRNAMRRAAADFHRKLMLPSTKRRNRNKRHSLHMGRKRHF</sequence>
<feature type="compositionally biased region" description="Basic residues" evidence="1">
    <location>
        <begin position="1"/>
        <end position="12"/>
    </location>
</feature>
<accession>A0A6J2UGS7</accession>
<organism evidence="2 3">
    <name type="scientific">Drosophila lebanonensis</name>
    <name type="common">Fruit fly</name>
    <name type="synonym">Scaptodrosophila lebanonensis</name>
    <dbReference type="NCBI Taxonomy" id="7225"/>
    <lineage>
        <taxon>Eukaryota</taxon>
        <taxon>Metazoa</taxon>
        <taxon>Ecdysozoa</taxon>
        <taxon>Arthropoda</taxon>
        <taxon>Hexapoda</taxon>
        <taxon>Insecta</taxon>
        <taxon>Pterygota</taxon>
        <taxon>Neoptera</taxon>
        <taxon>Endopterygota</taxon>
        <taxon>Diptera</taxon>
        <taxon>Brachycera</taxon>
        <taxon>Muscomorpha</taxon>
        <taxon>Ephydroidea</taxon>
        <taxon>Drosophilidae</taxon>
        <taxon>Scaptodrosophila</taxon>
    </lineage>
</organism>
<gene>
    <name evidence="3" type="primary">LOC115633925</name>
</gene>
<dbReference type="Proteomes" id="UP000504634">
    <property type="component" value="Unplaced"/>
</dbReference>
<evidence type="ECO:0000313" key="3">
    <source>
        <dbReference type="RefSeq" id="XP_030387300.1"/>
    </source>
</evidence>
<feature type="compositionally biased region" description="Polar residues" evidence="1">
    <location>
        <begin position="19"/>
        <end position="31"/>
    </location>
</feature>
<dbReference type="RefSeq" id="XP_030387300.1">
    <property type="nucleotide sequence ID" value="XM_030531440.1"/>
</dbReference>
<feature type="compositionally biased region" description="Basic and acidic residues" evidence="1">
    <location>
        <begin position="46"/>
        <end position="57"/>
    </location>
</feature>
<feature type="region of interest" description="Disordered" evidence="1">
    <location>
        <begin position="245"/>
        <end position="266"/>
    </location>
</feature>
<evidence type="ECO:0000313" key="2">
    <source>
        <dbReference type="Proteomes" id="UP000504634"/>
    </source>
</evidence>
<feature type="region of interest" description="Disordered" evidence="1">
    <location>
        <begin position="1"/>
        <end position="66"/>
    </location>
</feature>
<proteinExistence type="predicted"/>
<evidence type="ECO:0000256" key="1">
    <source>
        <dbReference type="SAM" id="MobiDB-lite"/>
    </source>
</evidence>
<feature type="compositionally biased region" description="Basic residues" evidence="1">
    <location>
        <begin position="247"/>
        <end position="266"/>
    </location>
</feature>
<dbReference type="GeneID" id="115633925"/>
<protein>
    <submittedName>
        <fullName evidence="3">Uncharacterized protein LOC115633925 isoform X1</fullName>
    </submittedName>
</protein>
<name>A0A6J2UGS7_DROLE</name>
<dbReference type="AlphaFoldDB" id="A0A6J2UGS7"/>
<keyword evidence="2" id="KW-1185">Reference proteome</keyword>
<reference evidence="3" key="1">
    <citation type="submission" date="2025-08" db="UniProtKB">
        <authorList>
            <consortium name="RefSeq"/>
        </authorList>
    </citation>
    <scope>IDENTIFICATION</scope>
    <source>
        <strain evidence="3">11010-0011.00</strain>
        <tissue evidence="3">Whole body</tissue>
    </source>
</reference>